<proteinExistence type="predicted"/>
<evidence type="ECO:0000256" key="1">
    <source>
        <dbReference type="ARBA" id="ARBA00019152"/>
    </source>
</evidence>
<evidence type="ECO:0000256" key="3">
    <source>
        <dbReference type="SAM" id="MobiDB-lite"/>
    </source>
</evidence>
<name>A0A657EX42_SALEN</name>
<evidence type="ECO:0000256" key="2">
    <source>
        <dbReference type="ARBA" id="ARBA00022705"/>
    </source>
</evidence>
<organism evidence="4">
    <name type="scientific">Salmonella enteritidis</name>
    <dbReference type="NCBI Taxonomy" id="149539"/>
    <lineage>
        <taxon>Bacteria</taxon>
        <taxon>Pseudomonadati</taxon>
        <taxon>Pseudomonadota</taxon>
        <taxon>Gammaproteobacteria</taxon>
        <taxon>Enterobacterales</taxon>
        <taxon>Enterobacteriaceae</taxon>
        <taxon>Salmonella</taxon>
    </lineage>
</organism>
<dbReference type="AlphaFoldDB" id="A0A657EX42"/>
<dbReference type="Pfam" id="PF02387">
    <property type="entry name" value="IncFII_repA"/>
    <property type="match status" value="1"/>
</dbReference>
<gene>
    <name evidence="4" type="ORF">ZQ07_23230</name>
</gene>
<dbReference type="EMBL" id="RSQT01000053">
    <property type="protein sequence ID" value="MIQ23435.1"/>
    <property type="molecule type" value="Genomic_DNA"/>
</dbReference>
<accession>A0A657EX42</accession>
<evidence type="ECO:0000313" key="4">
    <source>
        <dbReference type="EMBL" id="MIQ23435.1"/>
    </source>
</evidence>
<sequence>MRAVVAEKNNSLIPRISPSGVAKQSPCYNVVSRKRRRFLNRWIKSLTTVAGRIKIKNELRRRIRHNRYWVNEANKFGIEALCELMLAILDDLDLRSWETRHNLETLAERAGLVTRSDAGHKSISRASRGCDRLVWLNAIITEKAPFNPYDARCACKHIEVTEDFFAILGIPLKLVYRERARLLKADPDEVIYSGDARLIAIRVQNWTRKAAAGLARMKAKRDAARQRKKEYYAHSPTPIPA</sequence>
<comment type="caution">
    <text evidence="4">The sequence shown here is derived from an EMBL/GenBank/DDBJ whole genome shotgun (WGS) entry which is preliminary data.</text>
</comment>
<dbReference type="Proteomes" id="UP000885271">
    <property type="component" value="Unassembled WGS sequence"/>
</dbReference>
<dbReference type="InterPro" id="IPR003446">
    <property type="entry name" value="Plasmid_replication_init_RepA"/>
</dbReference>
<reference evidence="4" key="1">
    <citation type="submission" date="2018-08" db="EMBL/GenBank/DDBJ databases">
        <authorList>
            <person name="Ashton P.M."/>
            <person name="Dallman T."/>
            <person name="Nair S."/>
            <person name="De Pinna E."/>
            <person name="Peters T."/>
            <person name="Grant K."/>
        </authorList>
    </citation>
    <scope>NUCLEOTIDE SEQUENCE [LARGE SCALE GENOMIC DNA]</scope>
    <source>
        <strain evidence="4">38306</strain>
    </source>
</reference>
<feature type="compositionally biased region" description="Basic and acidic residues" evidence="3">
    <location>
        <begin position="222"/>
        <end position="232"/>
    </location>
</feature>
<feature type="region of interest" description="Disordered" evidence="3">
    <location>
        <begin position="222"/>
        <end position="241"/>
    </location>
</feature>
<protein>
    <recommendedName>
        <fullName evidence="1">Replication initiation protein</fullName>
    </recommendedName>
</protein>
<dbReference type="GO" id="GO:0006260">
    <property type="term" value="P:DNA replication"/>
    <property type="evidence" value="ECO:0007669"/>
    <property type="project" value="UniProtKB-KW"/>
</dbReference>
<keyword evidence="2" id="KW-0235">DNA replication</keyword>
<dbReference type="GO" id="GO:0006276">
    <property type="term" value="P:plasmid maintenance"/>
    <property type="evidence" value="ECO:0007669"/>
    <property type="project" value="InterPro"/>
</dbReference>